<protein>
    <submittedName>
        <fullName evidence="1">Uncharacterized protein</fullName>
    </submittedName>
</protein>
<reference evidence="1" key="1">
    <citation type="submission" date="2018-05" db="EMBL/GenBank/DDBJ databases">
        <authorList>
            <person name="Lanie J.A."/>
            <person name="Ng W.-L."/>
            <person name="Kazmierczak K.M."/>
            <person name="Andrzejewski T.M."/>
            <person name="Davidsen T.M."/>
            <person name="Wayne K.J."/>
            <person name="Tettelin H."/>
            <person name="Glass J.I."/>
            <person name="Rusch D."/>
            <person name="Podicherti R."/>
            <person name="Tsui H.-C.T."/>
            <person name="Winkler M.E."/>
        </authorList>
    </citation>
    <scope>NUCLEOTIDE SEQUENCE</scope>
</reference>
<evidence type="ECO:0000313" key="1">
    <source>
        <dbReference type="EMBL" id="SVC49181.1"/>
    </source>
</evidence>
<dbReference type="AlphaFoldDB" id="A0A382MPB7"/>
<dbReference type="SUPFAM" id="SSF110997">
    <property type="entry name" value="Sporulation related repeat"/>
    <property type="match status" value="1"/>
</dbReference>
<gene>
    <name evidence="1" type="ORF">METZ01_LOCUS302035</name>
</gene>
<accession>A0A382MPB7</accession>
<dbReference type="InterPro" id="IPR036680">
    <property type="entry name" value="SPOR-like_sf"/>
</dbReference>
<dbReference type="EMBL" id="UINC01094167">
    <property type="protein sequence ID" value="SVC49181.1"/>
    <property type="molecule type" value="Genomic_DNA"/>
</dbReference>
<proteinExistence type="predicted"/>
<organism evidence="1">
    <name type="scientific">marine metagenome</name>
    <dbReference type="NCBI Taxonomy" id="408172"/>
    <lineage>
        <taxon>unclassified sequences</taxon>
        <taxon>metagenomes</taxon>
        <taxon>ecological metagenomes</taxon>
    </lineage>
</organism>
<feature type="non-terminal residue" evidence="1">
    <location>
        <position position="140"/>
    </location>
</feature>
<dbReference type="GO" id="GO:0042834">
    <property type="term" value="F:peptidoglycan binding"/>
    <property type="evidence" value="ECO:0007669"/>
    <property type="project" value="InterPro"/>
</dbReference>
<sequence>MMKTGKSNFLLPLICLLMLSAYCQATDAGRMMWVLGSFRHETSAESQAQVLSRLTGQEILIQSLLVNDAIRHRLMIQPEADGIDQERLLALLRSGNFNDHWRVWVMGDEMGLQSVISVSGRWQDEQYAPLDTFVDPVSQD</sequence>
<name>A0A382MPB7_9ZZZZ</name>